<evidence type="ECO:0008006" key="3">
    <source>
        <dbReference type="Google" id="ProtNLM"/>
    </source>
</evidence>
<gene>
    <name evidence="1" type="ORF">CCALI_02762</name>
</gene>
<sequence>MLLTYLTQTKWHRRHHLHPIRRAWQNGLALCAAMVGLGVAAQHSRAITLPIEVFGAVSGGASVRFVPPVSSDNSPITTLVMRVHGLEYPGQASVRVNSGTWIPLDNQHVTILGPGIAGDFGGIGGSPISTFDLSIPLPADDVPKVGAANLISFRFNMTNGINSGWRVLSFNFRRADGTNVLPASMFTQDDPSTWQPPLNDPADIAAGQALWQSATLKLNSLPNAPTIKAHCGDCHATDGRDLKYFNYSNYSIIVRCMFHGLSYQQGQQVASYIRSLPASYASKYARPWNPPYQPGPGLDSHGPNEWAAGAGIDAVLPNDAAMLPYLFPNGIKPASHLRPWLPQHARAAH</sequence>
<reference evidence="2" key="1">
    <citation type="submission" date="2013-03" db="EMBL/GenBank/DDBJ databases">
        <title>Genome sequence of Chthonomonas calidirosea, the first sequenced genome from the Armatimonadetes phylum (formally candidate division OP10).</title>
        <authorList>
            <person name="Lee K.C.Y."/>
            <person name="Morgan X.C."/>
            <person name="Dunfield P.F."/>
            <person name="Tamas I."/>
            <person name="Houghton K.M."/>
            <person name="Vyssotski M."/>
            <person name="Ryan J.L.J."/>
            <person name="Lagutin K."/>
            <person name="McDonald I.R."/>
            <person name="Stott M.B."/>
        </authorList>
    </citation>
    <scope>NUCLEOTIDE SEQUENCE [LARGE SCALE GENOMIC DNA]</scope>
    <source>
        <strain evidence="2">DSM 23976 / ICMP 18418 / T49</strain>
    </source>
</reference>
<proteinExistence type="predicted"/>
<name>S0EY84_CHTCT</name>
<evidence type="ECO:0000313" key="1">
    <source>
        <dbReference type="EMBL" id="CCW36550.1"/>
    </source>
</evidence>
<dbReference type="OrthoDB" id="9808897at2"/>
<dbReference type="GO" id="GO:0009055">
    <property type="term" value="F:electron transfer activity"/>
    <property type="evidence" value="ECO:0007669"/>
    <property type="project" value="InterPro"/>
</dbReference>
<protein>
    <recommendedName>
        <fullName evidence="3">Cytochrome c domain-containing protein</fullName>
    </recommendedName>
</protein>
<organism evidence="1 2">
    <name type="scientific">Chthonomonas calidirosea (strain DSM 23976 / ICMP 18418 / T49)</name>
    <dbReference type="NCBI Taxonomy" id="1303518"/>
    <lineage>
        <taxon>Bacteria</taxon>
        <taxon>Bacillati</taxon>
        <taxon>Armatimonadota</taxon>
        <taxon>Chthonomonadia</taxon>
        <taxon>Chthonomonadales</taxon>
        <taxon>Chthonomonadaceae</taxon>
        <taxon>Chthonomonas</taxon>
    </lineage>
</organism>
<dbReference type="eggNOG" id="ENOG502ZQMB">
    <property type="taxonomic scope" value="Bacteria"/>
</dbReference>
<dbReference type="GO" id="GO:0020037">
    <property type="term" value="F:heme binding"/>
    <property type="evidence" value="ECO:0007669"/>
    <property type="project" value="InterPro"/>
</dbReference>
<evidence type="ECO:0000313" key="2">
    <source>
        <dbReference type="Proteomes" id="UP000014227"/>
    </source>
</evidence>
<dbReference type="KEGG" id="ccz:CCALI_02762"/>
<dbReference type="HOGENOM" id="CLU_793884_0_0_0"/>
<dbReference type="InterPro" id="IPR036909">
    <property type="entry name" value="Cyt_c-like_dom_sf"/>
</dbReference>
<dbReference type="EMBL" id="HF951689">
    <property type="protein sequence ID" value="CCW36550.1"/>
    <property type="molecule type" value="Genomic_DNA"/>
</dbReference>
<dbReference type="PATRIC" id="fig|1303518.3.peg.2867"/>
<dbReference type="AlphaFoldDB" id="S0EY84"/>
<accession>S0EY84</accession>
<dbReference type="Proteomes" id="UP000014227">
    <property type="component" value="Chromosome I"/>
</dbReference>
<dbReference type="RefSeq" id="WP_016484055.1">
    <property type="nucleotide sequence ID" value="NC_021487.1"/>
</dbReference>
<keyword evidence="2" id="KW-1185">Reference proteome</keyword>
<dbReference type="InParanoid" id="S0EY84"/>
<dbReference type="SUPFAM" id="SSF46626">
    <property type="entry name" value="Cytochrome c"/>
    <property type="match status" value="1"/>
</dbReference>